<dbReference type="GO" id="GO:0005768">
    <property type="term" value="C:endosome"/>
    <property type="evidence" value="ECO:0007669"/>
    <property type="project" value="TreeGrafter"/>
</dbReference>
<dbReference type="Proteomes" id="UP000663868">
    <property type="component" value="Unassembled WGS sequence"/>
</dbReference>
<dbReference type="GO" id="GO:0030100">
    <property type="term" value="P:regulation of endocytosis"/>
    <property type="evidence" value="ECO:0007669"/>
    <property type="project" value="TreeGrafter"/>
</dbReference>
<dbReference type="GO" id="GO:0005886">
    <property type="term" value="C:plasma membrane"/>
    <property type="evidence" value="ECO:0007669"/>
    <property type="project" value="TreeGrafter"/>
</dbReference>
<dbReference type="PROSITE" id="PS51741">
    <property type="entry name" value="F_BAR"/>
    <property type="match status" value="1"/>
</dbReference>
<proteinExistence type="predicted"/>
<dbReference type="EMBL" id="CAJOBB010000090">
    <property type="protein sequence ID" value="CAF3556164.1"/>
    <property type="molecule type" value="Genomic_DNA"/>
</dbReference>
<dbReference type="Gene3D" id="1.20.1270.60">
    <property type="entry name" value="Arfaptin homology (AH) domain/BAR domain"/>
    <property type="match status" value="1"/>
</dbReference>
<dbReference type="GO" id="GO:0097320">
    <property type="term" value="P:plasma membrane tubulation"/>
    <property type="evidence" value="ECO:0007669"/>
    <property type="project" value="TreeGrafter"/>
</dbReference>
<feature type="domain" description="F-BAR" evidence="2">
    <location>
        <begin position="36"/>
        <end position="305"/>
    </location>
</feature>
<sequence>MKSSIHLLRSKLQFFLRVQCISPQSQTTPERTLSNPWFGKGFCEPDQYKAAIERCSGGYKSCELGIDLYKDLAKILENHSAALRQWSTASQKQIVHSSEFGTTKKSWLNSIRAVEKLAESNDFIRENVQKTVIDKMTSYKNENYGKSFLQVKKIKEFEKEFKKVQRTWLDTLDKINDAKQSFHVAKRKLQIAQNAENIIKTDVGSSDDQISKAKLNVETRQKETDRCKSKYENSINEMEKAKPDYQKQMFRILESTDDFERKRLNHFNLTFNALQQAVLSEKNKWRDEIVDAFKKAIDGHNIEADIAFFNTNYGKDTKTIWPKFEDLN</sequence>
<evidence type="ECO:0000313" key="4">
    <source>
        <dbReference type="EMBL" id="CAF3556164.1"/>
    </source>
</evidence>
<evidence type="ECO:0000256" key="1">
    <source>
        <dbReference type="PROSITE-ProRule" id="PRU01077"/>
    </source>
</evidence>
<dbReference type="Pfam" id="PF00611">
    <property type="entry name" value="FCH"/>
    <property type="match status" value="1"/>
</dbReference>
<evidence type="ECO:0000259" key="2">
    <source>
        <dbReference type="PROSITE" id="PS51741"/>
    </source>
</evidence>
<reference evidence="4" key="1">
    <citation type="submission" date="2021-02" db="EMBL/GenBank/DDBJ databases">
        <authorList>
            <person name="Nowell W R."/>
        </authorList>
    </citation>
    <scope>NUCLEOTIDE SEQUENCE</scope>
</reference>
<dbReference type="InterPro" id="IPR031160">
    <property type="entry name" value="F_BAR_dom"/>
</dbReference>
<gene>
    <name evidence="3" type="ORF">IZO911_LOCUS38899</name>
    <name evidence="4" type="ORF">KXQ929_LOCUS2900</name>
</gene>
<evidence type="ECO:0000313" key="3">
    <source>
        <dbReference type="EMBL" id="CAF1389980.1"/>
    </source>
</evidence>
<dbReference type="PANTHER" id="PTHR23065">
    <property type="entry name" value="PROLINE-SERINE-THREONINE PHOSPHATASE INTERACTING PROTEIN 1"/>
    <property type="match status" value="1"/>
</dbReference>
<dbReference type="AlphaFoldDB" id="A0A818KCM4"/>
<dbReference type="GO" id="GO:0007010">
    <property type="term" value="P:cytoskeleton organization"/>
    <property type="evidence" value="ECO:0007669"/>
    <property type="project" value="TreeGrafter"/>
</dbReference>
<name>A0A818KCM4_9BILA</name>
<dbReference type="SUPFAM" id="SSF103657">
    <property type="entry name" value="BAR/IMD domain-like"/>
    <property type="match status" value="1"/>
</dbReference>
<dbReference type="InterPro" id="IPR027267">
    <property type="entry name" value="AH/BAR_dom_sf"/>
</dbReference>
<dbReference type="PANTHER" id="PTHR23065:SF11">
    <property type="entry name" value="SYNDAPIN, ISOFORM C"/>
    <property type="match status" value="1"/>
</dbReference>
<accession>A0A818KCM4</accession>
<protein>
    <recommendedName>
        <fullName evidence="2">F-BAR domain-containing protein</fullName>
    </recommendedName>
</protein>
<dbReference type="GO" id="GO:0005543">
    <property type="term" value="F:phospholipid binding"/>
    <property type="evidence" value="ECO:0007669"/>
    <property type="project" value="TreeGrafter"/>
</dbReference>
<keyword evidence="1" id="KW-0175">Coiled coil</keyword>
<evidence type="ECO:0000313" key="5">
    <source>
        <dbReference type="Proteomes" id="UP000663868"/>
    </source>
</evidence>
<dbReference type="InterPro" id="IPR001060">
    <property type="entry name" value="FCH_dom"/>
</dbReference>
<dbReference type="EMBL" id="CAJNOE010001124">
    <property type="protein sequence ID" value="CAF1389980.1"/>
    <property type="molecule type" value="Genomic_DNA"/>
</dbReference>
<organism evidence="4 5">
    <name type="scientific">Adineta steineri</name>
    <dbReference type="NCBI Taxonomy" id="433720"/>
    <lineage>
        <taxon>Eukaryota</taxon>
        <taxon>Metazoa</taxon>
        <taxon>Spiralia</taxon>
        <taxon>Gnathifera</taxon>
        <taxon>Rotifera</taxon>
        <taxon>Eurotatoria</taxon>
        <taxon>Bdelloidea</taxon>
        <taxon>Adinetida</taxon>
        <taxon>Adinetidae</taxon>
        <taxon>Adineta</taxon>
    </lineage>
</organism>
<dbReference type="Proteomes" id="UP000663860">
    <property type="component" value="Unassembled WGS sequence"/>
</dbReference>
<comment type="caution">
    <text evidence="4">The sequence shown here is derived from an EMBL/GenBank/DDBJ whole genome shotgun (WGS) entry which is preliminary data.</text>
</comment>